<dbReference type="InterPro" id="IPR037207">
    <property type="entry name" value="Nuop51_4Fe4S-bd_sf"/>
</dbReference>
<dbReference type="GO" id="GO:0046872">
    <property type="term" value="F:metal ion binding"/>
    <property type="evidence" value="ECO:0007669"/>
    <property type="project" value="UniProtKB-KW"/>
</dbReference>
<dbReference type="FunFam" id="1.20.1440.230:FF:000001">
    <property type="entry name" value="Mitochondrial NADH dehydrogenase flavoprotein 1"/>
    <property type="match status" value="1"/>
</dbReference>
<name>A0A098QYC2_9SPIO</name>
<dbReference type="PANTHER" id="PTHR43578:SF3">
    <property type="entry name" value="NADH-QUINONE OXIDOREDUCTASE SUBUNIT F"/>
    <property type="match status" value="1"/>
</dbReference>
<dbReference type="InterPro" id="IPR036249">
    <property type="entry name" value="Thioredoxin-like_sf"/>
</dbReference>
<keyword evidence="4" id="KW-0408">Iron</keyword>
<dbReference type="GO" id="GO:0016491">
    <property type="term" value="F:oxidoreductase activity"/>
    <property type="evidence" value="ECO:0007669"/>
    <property type="project" value="InterPro"/>
</dbReference>
<dbReference type="InterPro" id="IPR037225">
    <property type="entry name" value="Nuo51_FMN-bd_sf"/>
</dbReference>
<dbReference type="InterPro" id="IPR023753">
    <property type="entry name" value="FAD/NAD-binding_dom"/>
</dbReference>
<dbReference type="Gene3D" id="1.20.1440.230">
    <property type="entry name" value="NADH-ubiquinone oxidoreductase 51kDa subunit, iron-sulphur binding domain"/>
    <property type="match status" value="1"/>
</dbReference>
<dbReference type="SUPFAM" id="SSF52833">
    <property type="entry name" value="Thioredoxin-like"/>
    <property type="match status" value="1"/>
</dbReference>
<comment type="similarity">
    <text evidence="1">Belongs to the complex I 51 kDa subunit family.</text>
</comment>
<evidence type="ECO:0000313" key="7">
    <source>
        <dbReference type="EMBL" id="KGE72684.1"/>
    </source>
</evidence>
<feature type="domain" description="NADH-ubiquinone oxidoreductase 51kDa subunit iron-sulphur binding" evidence="6">
    <location>
        <begin position="459"/>
        <end position="504"/>
    </location>
</feature>
<dbReference type="Gene3D" id="3.40.50.11540">
    <property type="entry name" value="NADH-ubiquinone oxidoreductase 51kDa subunit"/>
    <property type="match status" value="1"/>
</dbReference>
<dbReference type="SUPFAM" id="SSF142019">
    <property type="entry name" value="Nqo1 FMN-binding domain-like"/>
    <property type="match status" value="1"/>
</dbReference>
<dbReference type="OrthoDB" id="9803192at2"/>
<dbReference type="eggNOG" id="COG0493">
    <property type="taxonomic scope" value="Bacteria"/>
</dbReference>
<evidence type="ECO:0000259" key="6">
    <source>
        <dbReference type="SMART" id="SM00928"/>
    </source>
</evidence>
<dbReference type="PROSITE" id="PS00645">
    <property type="entry name" value="COMPLEX1_51K_2"/>
    <property type="match status" value="1"/>
</dbReference>
<keyword evidence="5" id="KW-0411">Iron-sulfur</keyword>
<evidence type="ECO:0000256" key="4">
    <source>
        <dbReference type="ARBA" id="ARBA00023004"/>
    </source>
</evidence>
<dbReference type="InterPro" id="IPR028261">
    <property type="entry name" value="DPD_II"/>
</dbReference>
<dbReference type="Pfam" id="PF01512">
    <property type="entry name" value="Complex1_51K"/>
    <property type="match status" value="1"/>
</dbReference>
<dbReference type="SUPFAM" id="SSF46548">
    <property type="entry name" value="alpha-helical ferredoxin"/>
    <property type="match status" value="2"/>
</dbReference>
<keyword evidence="3" id="KW-0479">Metal-binding</keyword>
<evidence type="ECO:0000256" key="1">
    <source>
        <dbReference type="ARBA" id="ARBA00007523"/>
    </source>
</evidence>
<dbReference type="Pfam" id="PF14691">
    <property type="entry name" value="Fer4_20"/>
    <property type="match status" value="1"/>
</dbReference>
<dbReference type="RefSeq" id="WP_037546945.1">
    <property type="nucleotide sequence ID" value="NZ_JNUP01000049.1"/>
</dbReference>
<dbReference type="Gene3D" id="3.10.20.600">
    <property type="match status" value="1"/>
</dbReference>
<keyword evidence="2" id="KW-0004">4Fe-4S</keyword>
<evidence type="ECO:0000256" key="5">
    <source>
        <dbReference type="ARBA" id="ARBA00023014"/>
    </source>
</evidence>
<dbReference type="PANTHER" id="PTHR43578">
    <property type="entry name" value="NADH-QUINONE OXIDOREDUCTASE SUBUNIT F"/>
    <property type="match status" value="1"/>
</dbReference>
<dbReference type="GO" id="GO:0051539">
    <property type="term" value="F:4 iron, 4 sulfur cluster binding"/>
    <property type="evidence" value="ECO:0007669"/>
    <property type="project" value="UniProtKB-KW"/>
</dbReference>
<proteinExistence type="inferred from homology"/>
<evidence type="ECO:0000256" key="3">
    <source>
        <dbReference type="ARBA" id="ARBA00022723"/>
    </source>
</evidence>
<dbReference type="GO" id="GO:0008137">
    <property type="term" value="F:NADH dehydrogenase (ubiquinone) activity"/>
    <property type="evidence" value="ECO:0007669"/>
    <property type="project" value="InterPro"/>
</dbReference>
<comment type="caution">
    <text evidence="7">The sequence shown here is derived from an EMBL/GenBank/DDBJ whole genome shotgun (WGS) entry which is preliminary data.</text>
</comment>
<evidence type="ECO:0000313" key="8">
    <source>
        <dbReference type="Proteomes" id="UP000029692"/>
    </source>
</evidence>
<reference evidence="7 8" key="1">
    <citation type="submission" date="2014-05" db="EMBL/GenBank/DDBJ databases">
        <title>De novo Genome Sequence of Spirocheata sp.</title>
        <authorList>
            <person name="Shivani Y."/>
            <person name="Subhash Y."/>
            <person name="Tushar L."/>
            <person name="Sasikala C."/>
            <person name="Ramana C.V."/>
        </authorList>
    </citation>
    <scope>NUCLEOTIDE SEQUENCE [LARGE SCALE GENOMIC DNA]</scope>
    <source>
        <strain evidence="7 8">JC230</strain>
    </source>
</reference>
<gene>
    <name evidence="7" type="ORF">DC28_06435</name>
</gene>
<keyword evidence="8" id="KW-1185">Reference proteome</keyword>
<accession>A0A098QYC2</accession>
<dbReference type="Pfam" id="PF10531">
    <property type="entry name" value="SLBB"/>
    <property type="match status" value="1"/>
</dbReference>
<dbReference type="eggNOG" id="COG1894">
    <property type="taxonomic scope" value="Bacteria"/>
</dbReference>
<sequence length="1043" mass="112532">MPNKQKLKTLGDWEVFRASTIEAEAPGAPTLHVCCGGGCLASGAQDVIKAATESADKRGLNLQVVPSGCLGPCSKGPVARFDPAGILFQHLTPESVRELIQDWDDSQAEPVSRKHPARWPDAPSFLSKQRKSALRSCGRVNPERIESAVAHGAYSALTQVLAEGSGDGVIAELKESGLRGRGGAGFPTWLKWQSTMNQPASPKYVICNADEGDPGAFMDRSIIEGAPHDLIEGMALAAFTIGARQGYVYVRAEYPLAVSRLEHAIEDARQIGLLGENILGTGFGFSLEIRKGSGAFVCGEETALMNSIEGKRGEPRPRPPFPAEKGLWNSPSLLNNVETYATVPLIISQGAEKYLDFVHDGKRPEGSRGTKVFALAGAIANSGLVEVPIGTTLGELLYDIGGGMLGGREFKAAQIGGPSGGCVPKGHLNVPLDYETLNELGAIMGSGGLIVMDEETCMVDVARFFLEFVQEESCGKCAPCRVGTKRMLEILEGICAGKGRMEDIDTLVRLGEQIRETALCGLGQTAPNPVLSTIRHFRHEYEQHIRSHHCAAGICPGLVRAPCQSGCPAGVDVPGFVALVKERRYADALQLHRNRNPFAAVCARVCFHTCEERCRRSSIDDPVAIRSIKRFMVDQEVTIQRPEVRANSRTQERRIAIIGGGPAGLSCGYFLARLGYEPDIFEAEQRPGGMLVQTIPAYRLPREVLAREIRMIEQMGVKIHTDSRLGRDYSIEDLRNQGYEAIFLAMGAPGSTTLGIPGEEAKGVVHAVDFLRQYNIRGSVPVADRVVVVGGGNAAVDAARTAVRLGAKEVTIVYRRTRDQMPAYAEELQAAEEEGVAICGLTQPVEVIGSPVSALRCSSMRLGGFDPSGRRRPTEAGKQLFDIPCTQVIVAIGQQPVDTALFSGFTAIRTRAGWIAVDPATGQSSVEWLFAGGDAVTGPSSVVAAIGAGERAAVGIDRMFTGENNAFWRIDREVDVEFKPGDEPVETGREPVRMMEVQRRCHTFEEVELPWNETVAVQQAARCLRCEYGKCRSEDASKEAVNV</sequence>
<dbReference type="FunFam" id="3.40.50.11540:FF:000001">
    <property type="entry name" value="NADH dehydrogenase [ubiquinone] flavoprotein 1, mitochondrial"/>
    <property type="match status" value="1"/>
</dbReference>
<dbReference type="Proteomes" id="UP000029692">
    <property type="component" value="Unassembled WGS sequence"/>
</dbReference>
<dbReference type="InterPro" id="IPR019554">
    <property type="entry name" value="Soluble_ligand-bd"/>
</dbReference>
<dbReference type="Gene3D" id="3.40.30.10">
    <property type="entry name" value="Glutaredoxin"/>
    <property type="match status" value="1"/>
</dbReference>
<dbReference type="Pfam" id="PF10589">
    <property type="entry name" value="NADH_4Fe-4S"/>
    <property type="match status" value="1"/>
</dbReference>
<dbReference type="InterPro" id="IPR011538">
    <property type="entry name" value="Nuo51_FMN-bd"/>
</dbReference>
<dbReference type="CDD" id="cd02980">
    <property type="entry name" value="TRX_Fd_family"/>
    <property type="match status" value="1"/>
</dbReference>
<dbReference type="STRING" id="1480694.DC28_06435"/>
<dbReference type="InterPro" id="IPR019575">
    <property type="entry name" value="Nuop51_4Fe4S-bd"/>
</dbReference>
<dbReference type="AlphaFoldDB" id="A0A098QYC2"/>
<dbReference type="SUPFAM" id="SSF51971">
    <property type="entry name" value="Nucleotide-binding domain"/>
    <property type="match status" value="2"/>
</dbReference>
<dbReference type="SMART" id="SM00928">
    <property type="entry name" value="NADH_4Fe-4S"/>
    <property type="match status" value="1"/>
</dbReference>
<protein>
    <submittedName>
        <fullName evidence="7">Hydrogenase</fullName>
    </submittedName>
</protein>
<evidence type="ECO:0000256" key="2">
    <source>
        <dbReference type="ARBA" id="ARBA00022485"/>
    </source>
</evidence>
<dbReference type="InterPro" id="IPR001949">
    <property type="entry name" value="NADH-UbQ_OxRdtase_51kDa_CS"/>
</dbReference>
<dbReference type="GO" id="GO:0010181">
    <property type="term" value="F:FMN binding"/>
    <property type="evidence" value="ECO:0007669"/>
    <property type="project" value="InterPro"/>
</dbReference>
<dbReference type="Pfam" id="PF07992">
    <property type="entry name" value="Pyr_redox_2"/>
    <property type="match status" value="1"/>
</dbReference>
<dbReference type="SUPFAM" id="SSF140490">
    <property type="entry name" value="Nqo1C-terminal domain-like"/>
    <property type="match status" value="1"/>
</dbReference>
<dbReference type="EMBL" id="JNUP01000049">
    <property type="protein sequence ID" value="KGE72684.1"/>
    <property type="molecule type" value="Genomic_DNA"/>
</dbReference>
<dbReference type="SUPFAM" id="SSF142984">
    <property type="entry name" value="Nqo1 middle domain-like"/>
    <property type="match status" value="1"/>
</dbReference>
<dbReference type="Gene3D" id="6.10.250.1450">
    <property type="match status" value="1"/>
</dbReference>
<dbReference type="PRINTS" id="PR00419">
    <property type="entry name" value="ADXRDTASE"/>
</dbReference>
<dbReference type="InterPro" id="IPR036188">
    <property type="entry name" value="FAD/NAD-bd_sf"/>
</dbReference>
<organism evidence="7 8">
    <name type="scientific">Spirochaeta lutea</name>
    <dbReference type="NCBI Taxonomy" id="1480694"/>
    <lineage>
        <taxon>Bacteria</taxon>
        <taxon>Pseudomonadati</taxon>
        <taxon>Spirochaetota</taxon>
        <taxon>Spirochaetia</taxon>
        <taxon>Spirochaetales</taxon>
        <taxon>Spirochaetaceae</taxon>
        <taxon>Spirochaeta</taxon>
    </lineage>
</organism>
<dbReference type="Gene3D" id="3.50.50.60">
    <property type="entry name" value="FAD/NAD(P)-binding domain"/>
    <property type="match status" value="2"/>
</dbReference>